<name>A0A7Z0SDR8_9GAMM</name>
<sequence length="59" mass="6548">MTLPVVNRISENTFLGEHFAGIHLMAQVTGNIVEKNQIKATFESVEVHARKGNLINTDI</sequence>
<evidence type="ECO:0000313" key="1">
    <source>
        <dbReference type="EMBL" id="NYT47049.1"/>
    </source>
</evidence>
<evidence type="ECO:0000313" key="2">
    <source>
        <dbReference type="Proteomes" id="UP000537890"/>
    </source>
</evidence>
<dbReference type="AlphaFoldDB" id="A0A7Z0SDR8"/>
<accession>A0A7Z0SDR8</accession>
<proteinExistence type="predicted"/>
<organism evidence="1 2">
    <name type="scientific">Candidatus Methanofishera endochildressiae</name>
    <dbReference type="NCBI Taxonomy" id="2738884"/>
    <lineage>
        <taxon>Bacteria</taxon>
        <taxon>Pseudomonadati</taxon>
        <taxon>Pseudomonadota</taxon>
        <taxon>Gammaproteobacteria</taxon>
        <taxon>Candidatus Methanofishera</taxon>
    </lineage>
</organism>
<protein>
    <submittedName>
        <fullName evidence="1">Uncharacterized protein</fullName>
    </submittedName>
</protein>
<dbReference type="EMBL" id="JACCHS010000073">
    <property type="protein sequence ID" value="NYT47049.1"/>
    <property type="molecule type" value="Genomic_DNA"/>
</dbReference>
<reference evidence="1 2" key="1">
    <citation type="submission" date="2020-05" db="EMBL/GenBank/DDBJ databases">
        <title>Horizontal transmission and recombination maintain forever young bacterial symbiont genomes.</title>
        <authorList>
            <person name="Russell S.L."/>
            <person name="Pepper-Tunick E."/>
            <person name="Svedberg J."/>
            <person name="Byrne A."/>
            <person name="Ruelas Castillo J."/>
            <person name="Vollmers C."/>
            <person name="Beinart R.A."/>
            <person name="Corbett-Detig R."/>
        </authorList>
    </citation>
    <scope>NUCLEOTIDE SEQUENCE [LARGE SCALE GENOMIC DNA]</scope>
    <source>
        <strain evidence="1">4727-3</strain>
    </source>
</reference>
<comment type="caution">
    <text evidence="1">The sequence shown here is derived from an EMBL/GenBank/DDBJ whole genome shotgun (WGS) entry which is preliminary data.</text>
</comment>
<dbReference type="Proteomes" id="UP000537890">
    <property type="component" value="Unassembled WGS sequence"/>
</dbReference>
<gene>
    <name evidence="1" type="ORF">H0A75_04995</name>
</gene>